<proteinExistence type="predicted"/>
<evidence type="ECO:0000313" key="3">
    <source>
        <dbReference type="WBParaSite" id="Hba_13267"/>
    </source>
</evidence>
<accession>A0A1I7X6S1</accession>
<evidence type="ECO:0000313" key="2">
    <source>
        <dbReference type="Proteomes" id="UP000095283"/>
    </source>
</evidence>
<dbReference type="WBParaSite" id="Hba_13267">
    <property type="protein sequence ID" value="Hba_13267"/>
    <property type="gene ID" value="Hba_13267"/>
</dbReference>
<dbReference type="AlphaFoldDB" id="A0A1I7X6S1"/>
<feature type="region of interest" description="Disordered" evidence="1">
    <location>
        <begin position="43"/>
        <end position="66"/>
    </location>
</feature>
<dbReference type="Proteomes" id="UP000095283">
    <property type="component" value="Unplaced"/>
</dbReference>
<feature type="compositionally biased region" description="Basic and acidic residues" evidence="1">
    <location>
        <begin position="318"/>
        <end position="345"/>
    </location>
</feature>
<evidence type="ECO:0000256" key="1">
    <source>
        <dbReference type="SAM" id="MobiDB-lite"/>
    </source>
</evidence>
<keyword evidence="2" id="KW-1185">Reference proteome</keyword>
<feature type="region of interest" description="Disordered" evidence="1">
    <location>
        <begin position="316"/>
        <end position="345"/>
    </location>
</feature>
<reference evidence="3" key="1">
    <citation type="submission" date="2016-11" db="UniProtKB">
        <authorList>
            <consortium name="WormBaseParasite"/>
        </authorList>
    </citation>
    <scope>IDENTIFICATION</scope>
</reference>
<organism evidence="2 3">
    <name type="scientific">Heterorhabditis bacteriophora</name>
    <name type="common">Entomopathogenic nematode worm</name>
    <dbReference type="NCBI Taxonomy" id="37862"/>
    <lineage>
        <taxon>Eukaryota</taxon>
        <taxon>Metazoa</taxon>
        <taxon>Ecdysozoa</taxon>
        <taxon>Nematoda</taxon>
        <taxon>Chromadorea</taxon>
        <taxon>Rhabditida</taxon>
        <taxon>Rhabditina</taxon>
        <taxon>Rhabditomorpha</taxon>
        <taxon>Strongyloidea</taxon>
        <taxon>Heterorhabditidae</taxon>
        <taxon>Heterorhabditis</taxon>
    </lineage>
</organism>
<sequence>MVDAQFASNPLLTQEVIKDMTTEKKLADCKSITQSSCADKPAKKSKISRSIEKRGHKKSCCNSHISDRRTHNRTTIKLTHRKGHRIVKIADFVDVSLLIKQQQVTGRLPQSVDLKDYNEQTVSIFADYIEKKDVKVKKYRSKKKKGSDEKILRNHAFQTETSIQYMAAWRFVELAHLTNFSNIPYHQNHEEISLNIVFSGCSCELNVAHELVVADAALLWLVGQPQPDIFAPGVFAMVSRFARMSMESRHNARTCLEEEHVRRHLARCGLVEIENRPKETNLSLSRPRYGIKWMDQESTKSSKCVKHSRSTFTTKTKTLPEVEQSKNESEIKSKANIKEKNLKDK</sequence>
<name>A0A1I7X6S1_HETBA</name>
<protein>
    <submittedName>
        <fullName evidence="3">Cyclin_C domain-containing protein</fullName>
    </submittedName>
</protein>